<dbReference type="Gene3D" id="3.10.20.30">
    <property type="match status" value="1"/>
</dbReference>
<dbReference type="AlphaFoldDB" id="Q8KLT8"/>
<dbReference type="GO" id="GO:0051538">
    <property type="term" value="F:3 iron, 4 sulfur cluster binding"/>
    <property type="evidence" value="ECO:0007669"/>
    <property type="project" value="UniProtKB-KW"/>
</dbReference>
<reference evidence="24" key="1">
    <citation type="submission" date="2002-06" db="EMBL/GenBank/DDBJ databases">
        <title>Thermostable NAD+-dependent medium-chain alcohol dehydrogenase in tetrahydrofuran metabolism in Rhodococcus ruber strain 219.</title>
        <authorList>
            <person name="Tamak C."/>
            <person name="Plattner H."/>
            <person name="Hummel W."/>
            <person name="Diekmann H."/>
            <person name="Meens J."/>
        </authorList>
    </citation>
    <scope>NUCLEOTIDE SEQUENCE</scope>
    <source>
        <strain evidence="24">219</strain>
    </source>
</reference>
<dbReference type="InterPro" id="IPR017900">
    <property type="entry name" value="4Fe4S_Fe_S_CS"/>
</dbReference>
<organism evidence="24">
    <name type="scientific">Rhodococcus ruber</name>
    <dbReference type="NCBI Taxonomy" id="1830"/>
    <lineage>
        <taxon>Bacteria</taxon>
        <taxon>Bacillati</taxon>
        <taxon>Actinomycetota</taxon>
        <taxon>Actinomycetes</taxon>
        <taxon>Mycobacteriales</taxon>
        <taxon>Nocardiaceae</taxon>
        <taxon>Rhodococcus</taxon>
    </lineage>
</organism>
<keyword evidence="9" id="KW-0004">4Fe-4S</keyword>
<evidence type="ECO:0000256" key="13">
    <source>
        <dbReference type="ARBA" id="ARBA00022723"/>
    </source>
</evidence>
<dbReference type="GO" id="GO:0005886">
    <property type="term" value="C:plasma membrane"/>
    <property type="evidence" value="ECO:0007669"/>
    <property type="project" value="TreeGrafter"/>
</dbReference>
<protein>
    <recommendedName>
        <fullName evidence="7">succinate dehydrogenase</fullName>
        <ecNumber evidence="7">1.3.5.1</ecNumber>
    </recommendedName>
</protein>
<dbReference type="InterPro" id="IPR015939">
    <property type="entry name" value="Fum_Rdtase/Succ_DH_flav-like_C"/>
</dbReference>
<evidence type="ECO:0000313" key="24">
    <source>
        <dbReference type="EMBL" id="CAD36476.1"/>
    </source>
</evidence>
<evidence type="ECO:0000256" key="20">
    <source>
        <dbReference type="ARBA" id="ARBA00023291"/>
    </source>
</evidence>
<dbReference type="GO" id="GO:0022904">
    <property type="term" value="P:respiratory electron transport chain"/>
    <property type="evidence" value="ECO:0007669"/>
    <property type="project" value="TreeGrafter"/>
</dbReference>
<keyword evidence="11" id="KW-0285">Flavoprotein</keyword>
<dbReference type="EC" id="1.3.5.1" evidence="7"/>
<evidence type="ECO:0000256" key="1">
    <source>
        <dbReference type="ARBA" id="ARBA00001927"/>
    </source>
</evidence>
<dbReference type="SUPFAM" id="SSF46977">
    <property type="entry name" value="Succinate dehydrogenase/fumarate reductase flavoprotein C-terminal domain"/>
    <property type="match status" value="1"/>
</dbReference>
<dbReference type="GO" id="GO:0009055">
    <property type="term" value="F:electron transfer activity"/>
    <property type="evidence" value="ECO:0007669"/>
    <property type="project" value="InterPro"/>
</dbReference>
<evidence type="ECO:0000256" key="7">
    <source>
        <dbReference type="ARBA" id="ARBA00012792"/>
    </source>
</evidence>
<comment type="cofactor">
    <cofactor evidence="2">
        <name>[4Fe-4S] cluster</name>
        <dbReference type="ChEBI" id="CHEBI:49883"/>
    </cofactor>
</comment>
<keyword evidence="8" id="KW-0813">Transport</keyword>
<evidence type="ECO:0000256" key="21">
    <source>
        <dbReference type="ARBA" id="ARBA00034078"/>
    </source>
</evidence>
<keyword evidence="16" id="KW-0560">Oxidoreductase</keyword>
<sequence>MDNNASVFRTEETLTKALEDIHALKERYKNITVQDKGKRYNSDLLEAVELGFLLEMAEVTVAGALNRKESRGGHAREDFPKRDDEKFLKHTMAYKEGTELISPIRLDYKPVVQTRYEPMERKYLMTTLEKNEADVSNLPPVPEGATMVTLKIARFNPEDGKGQHWDSFQVPALPSDRMLNLLLYVKGYLDGTLTFRRSCAHGVCGSDAMRINGVNRLACKILMKDMLPKDGKPVTITVEPIRGLPVEKDLVVDMEPFFDAFRAVKPFLIATGNEPTRERIQSQADRARFDDTTKCILCACCTTSCPVYWNDGSYFGPAAIVNAHRFIFDSRDEGAAERLDILNDVEGVWRCRTTFNCTDACPRGIQVTKAIQEVKRALLFAR</sequence>
<dbReference type="GO" id="GO:0051539">
    <property type="term" value="F:4 iron, 4 sulfur cluster binding"/>
    <property type="evidence" value="ECO:0007669"/>
    <property type="project" value="UniProtKB-KW"/>
</dbReference>
<dbReference type="PANTHER" id="PTHR11921">
    <property type="entry name" value="SUCCINATE DEHYDROGENASE IRON-SULFUR PROTEIN"/>
    <property type="match status" value="1"/>
</dbReference>
<evidence type="ECO:0000256" key="12">
    <source>
        <dbReference type="ARBA" id="ARBA00022714"/>
    </source>
</evidence>
<keyword evidence="18" id="KW-0411">Iron-sulfur</keyword>
<comment type="cofactor">
    <cofactor evidence="1">
        <name>[3Fe-4S] cluster</name>
        <dbReference type="ChEBI" id="CHEBI:21137"/>
    </cofactor>
</comment>
<evidence type="ECO:0000256" key="2">
    <source>
        <dbReference type="ARBA" id="ARBA00001966"/>
    </source>
</evidence>
<feature type="domain" description="4Fe-4S ferredoxin-type" evidence="23">
    <location>
        <begin position="285"/>
        <end position="307"/>
    </location>
</feature>
<dbReference type="FunFam" id="1.20.58.100:FF:000001">
    <property type="entry name" value="Succinate dehydrogenase flavoprotein subunit (SdhA)"/>
    <property type="match status" value="1"/>
</dbReference>
<evidence type="ECO:0000256" key="17">
    <source>
        <dbReference type="ARBA" id="ARBA00023004"/>
    </source>
</evidence>
<evidence type="ECO:0000256" key="19">
    <source>
        <dbReference type="ARBA" id="ARBA00023136"/>
    </source>
</evidence>
<dbReference type="FunFam" id="3.10.20.30:FF:000022">
    <property type="entry name" value="Succinate dehydrogenase iron-sulfur subunit"/>
    <property type="match status" value="1"/>
</dbReference>
<dbReference type="Pfam" id="PF13085">
    <property type="entry name" value="Fer2_3"/>
    <property type="match status" value="1"/>
</dbReference>
<evidence type="ECO:0000256" key="22">
    <source>
        <dbReference type="ARBA" id="ARBA00049220"/>
    </source>
</evidence>
<comment type="similarity">
    <text evidence="5">Belongs to the FAD-dependent oxidoreductase 2 family. FRD/SDH subfamily.</text>
</comment>
<keyword evidence="10" id="KW-0816">Tricarboxylic acid cycle</keyword>
<dbReference type="InterPro" id="IPR009051">
    <property type="entry name" value="Helical_ferredxn"/>
</dbReference>
<keyword evidence="12" id="KW-0001">2Fe-2S</keyword>
<comment type="cofactor">
    <cofactor evidence="3">
        <name>FAD</name>
        <dbReference type="ChEBI" id="CHEBI:57692"/>
    </cofactor>
</comment>
<evidence type="ECO:0000256" key="14">
    <source>
        <dbReference type="ARBA" id="ARBA00022827"/>
    </source>
</evidence>
<comment type="similarity">
    <text evidence="6">Belongs to the succinate dehydrogenase/fumarate reductase iron-sulfur protein family.</text>
</comment>
<dbReference type="Gene3D" id="4.10.80.40">
    <property type="entry name" value="succinate dehydrogenase protein domain"/>
    <property type="match status" value="1"/>
</dbReference>
<evidence type="ECO:0000259" key="23">
    <source>
        <dbReference type="PROSITE" id="PS51379"/>
    </source>
</evidence>
<dbReference type="InterPro" id="IPR004489">
    <property type="entry name" value="Succ_DH/fum_Rdtase_Fe-S"/>
</dbReference>
<proteinExistence type="inferred from homology"/>
<name>Q8KLT8_9NOCA</name>
<evidence type="ECO:0000256" key="18">
    <source>
        <dbReference type="ARBA" id="ARBA00023014"/>
    </source>
</evidence>
<evidence type="ECO:0000256" key="9">
    <source>
        <dbReference type="ARBA" id="ARBA00022485"/>
    </source>
</evidence>
<dbReference type="InterPro" id="IPR036010">
    <property type="entry name" value="2Fe-2S_ferredoxin-like_sf"/>
</dbReference>
<dbReference type="GO" id="GO:0046872">
    <property type="term" value="F:metal ion binding"/>
    <property type="evidence" value="ECO:0007669"/>
    <property type="project" value="UniProtKB-KW"/>
</dbReference>
<comment type="subcellular location">
    <subcellularLocation>
        <location evidence="4">Membrane</location>
        <topology evidence="4">Peripheral membrane protein</topology>
    </subcellularLocation>
</comment>
<dbReference type="InterPro" id="IPR050573">
    <property type="entry name" value="SDH/FRD_Iron-Sulfur"/>
</dbReference>
<dbReference type="FunFam" id="1.10.1060.10:FF:000003">
    <property type="entry name" value="Succinate dehydrogenase iron-sulfur subunit"/>
    <property type="match status" value="1"/>
</dbReference>
<dbReference type="GO" id="GO:0051537">
    <property type="term" value="F:2 iron, 2 sulfur cluster binding"/>
    <property type="evidence" value="ECO:0007669"/>
    <property type="project" value="UniProtKB-KW"/>
</dbReference>
<comment type="catalytic activity">
    <reaction evidence="22">
        <text>a quinone + succinate = fumarate + a quinol</text>
        <dbReference type="Rhea" id="RHEA:40523"/>
        <dbReference type="ChEBI" id="CHEBI:24646"/>
        <dbReference type="ChEBI" id="CHEBI:29806"/>
        <dbReference type="ChEBI" id="CHEBI:30031"/>
        <dbReference type="ChEBI" id="CHEBI:132124"/>
        <dbReference type="EC" id="1.3.5.1"/>
    </reaction>
</comment>
<keyword evidence="19" id="KW-0472">Membrane</keyword>
<evidence type="ECO:0000256" key="4">
    <source>
        <dbReference type="ARBA" id="ARBA00004170"/>
    </source>
</evidence>
<evidence type="ECO:0000256" key="3">
    <source>
        <dbReference type="ARBA" id="ARBA00001974"/>
    </source>
</evidence>
<dbReference type="SUPFAM" id="SSF46548">
    <property type="entry name" value="alpha-helical ferredoxin"/>
    <property type="match status" value="1"/>
</dbReference>
<dbReference type="PANTHER" id="PTHR11921:SF29">
    <property type="entry name" value="SUCCINATE DEHYDROGENASE [UBIQUINONE] IRON-SULFUR SUBUNIT, MITOCHONDRIAL"/>
    <property type="match status" value="1"/>
</dbReference>
<evidence type="ECO:0000256" key="15">
    <source>
        <dbReference type="ARBA" id="ARBA00022982"/>
    </source>
</evidence>
<dbReference type="GO" id="GO:0008177">
    <property type="term" value="F:succinate dehydrogenase (quinone) activity"/>
    <property type="evidence" value="ECO:0007669"/>
    <property type="project" value="UniProtKB-EC"/>
</dbReference>
<comment type="cofactor">
    <cofactor evidence="21">
        <name>[2Fe-2S] cluster</name>
        <dbReference type="ChEBI" id="CHEBI:190135"/>
    </cofactor>
</comment>
<evidence type="ECO:0000256" key="10">
    <source>
        <dbReference type="ARBA" id="ARBA00022532"/>
    </source>
</evidence>
<dbReference type="PROSITE" id="PS51379">
    <property type="entry name" value="4FE4S_FER_2"/>
    <property type="match status" value="1"/>
</dbReference>
<dbReference type="InterPro" id="IPR025192">
    <property type="entry name" value="Succ_DH/fum_Rdtase_N"/>
</dbReference>
<evidence type="ECO:0000256" key="6">
    <source>
        <dbReference type="ARBA" id="ARBA00009433"/>
    </source>
</evidence>
<keyword evidence="20" id="KW-0003">3Fe-4S</keyword>
<dbReference type="Gene3D" id="1.20.58.100">
    <property type="entry name" value="Fumarate reductase/succinate dehydrogenase flavoprotein-like, C-terminal domain"/>
    <property type="match status" value="1"/>
</dbReference>
<evidence type="ECO:0000256" key="5">
    <source>
        <dbReference type="ARBA" id="ARBA00008040"/>
    </source>
</evidence>
<gene>
    <name evidence="24" type="primary">sudh</name>
</gene>
<dbReference type="GO" id="GO:0006099">
    <property type="term" value="P:tricarboxylic acid cycle"/>
    <property type="evidence" value="ECO:0007669"/>
    <property type="project" value="UniProtKB-KW"/>
</dbReference>
<dbReference type="Pfam" id="PF13183">
    <property type="entry name" value="Fer4_8"/>
    <property type="match status" value="1"/>
</dbReference>
<evidence type="ECO:0000256" key="11">
    <source>
        <dbReference type="ARBA" id="ARBA00022630"/>
    </source>
</evidence>
<dbReference type="SUPFAM" id="SSF54292">
    <property type="entry name" value="2Fe-2S ferredoxin-like"/>
    <property type="match status" value="1"/>
</dbReference>
<dbReference type="Pfam" id="PF02910">
    <property type="entry name" value="Succ_DH_flav_C"/>
    <property type="match status" value="1"/>
</dbReference>
<keyword evidence="15" id="KW-0249">Electron transport</keyword>
<dbReference type="InterPro" id="IPR037099">
    <property type="entry name" value="Fum_R/Succ_DH_flav-like_C_sf"/>
</dbReference>
<dbReference type="EMBL" id="AJ491307">
    <property type="protein sequence ID" value="CAD36476.1"/>
    <property type="molecule type" value="Genomic_DNA"/>
</dbReference>
<dbReference type="PROSITE" id="PS00198">
    <property type="entry name" value="4FE4S_FER_1"/>
    <property type="match status" value="1"/>
</dbReference>
<keyword evidence="17" id="KW-0408">Iron</keyword>
<dbReference type="Gene3D" id="1.10.1060.10">
    <property type="entry name" value="Alpha-helical ferredoxin"/>
    <property type="match status" value="1"/>
</dbReference>
<keyword evidence="14" id="KW-0274">FAD</keyword>
<dbReference type="InterPro" id="IPR017896">
    <property type="entry name" value="4Fe4S_Fe-S-bd"/>
</dbReference>
<dbReference type="InterPro" id="IPR012675">
    <property type="entry name" value="Beta-grasp_dom_sf"/>
</dbReference>
<dbReference type="NCBIfam" id="NF004616">
    <property type="entry name" value="PRK05950.1"/>
    <property type="match status" value="1"/>
</dbReference>
<dbReference type="NCBIfam" id="TIGR00384">
    <property type="entry name" value="dhsB"/>
    <property type="match status" value="1"/>
</dbReference>
<keyword evidence="13" id="KW-0479">Metal-binding</keyword>
<evidence type="ECO:0000256" key="16">
    <source>
        <dbReference type="ARBA" id="ARBA00023002"/>
    </source>
</evidence>
<accession>Q8KLT8</accession>
<evidence type="ECO:0000256" key="8">
    <source>
        <dbReference type="ARBA" id="ARBA00022448"/>
    </source>
</evidence>